<dbReference type="SMART" id="SM00226">
    <property type="entry name" value="LMWPc"/>
    <property type="match status" value="1"/>
</dbReference>
<dbReference type="InterPro" id="IPR036196">
    <property type="entry name" value="Ptyr_pPase_sf"/>
</dbReference>
<proteinExistence type="predicted"/>
<dbReference type="InterPro" id="IPR023485">
    <property type="entry name" value="Ptyr_pPase"/>
</dbReference>
<evidence type="ECO:0000313" key="3">
    <source>
        <dbReference type="Proteomes" id="UP000642829"/>
    </source>
</evidence>
<dbReference type="EMBL" id="BMXG01000023">
    <property type="protein sequence ID" value="GHC10210.1"/>
    <property type="molecule type" value="Genomic_DNA"/>
</dbReference>
<protein>
    <submittedName>
        <fullName evidence="2">Phosphotyrosine protein phosphatase</fullName>
    </submittedName>
</protein>
<dbReference type="AlphaFoldDB" id="A0A8J3DEC6"/>
<dbReference type="SUPFAM" id="SSF52788">
    <property type="entry name" value="Phosphotyrosine protein phosphatases I"/>
    <property type="match status" value="1"/>
</dbReference>
<organism evidence="2 3">
    <name type="scientific">Cerasicoccus arenae</name>
    <dbReference type="NCBI Taxonomy" id="424488"/>
    <lineage>
        <taxon>Bacteria</taxon>
        <taxon>Pseudomonadati</taxon>
        <taxon>Verrucomicrobiota</taxon>
        <taxon>Opitutia</taxon>
        <taxon>Puniceicoccales</taxon>
        <taxon>Cerasicoccaceae</taxon>
        <taxon>Cerasicoccus</taxon>
    </lineage>
</organism>
<evidence type="ECO:0000259" key="1">
    <source>
        <dbReference type="SMART" id="SM00226"/>
    </source>
</evidence>
<dbReference type="RefSeq" id="WP_189516600.1">
    <property type="nucleotide sequence ID" value="NZ_BMXG01000023.1"/>
</dbReference>
<name>A0A8J3DEC6_9BACT</name>
<gene>
    <name evidence="2" type="ORF">GCM10007047_29410</name>
</gene>
<comment type="caution">
    <text evidence="2">The sequence shown here is derived from an EMBL/GenBank/DDBJ whole genome shotgun (WGS) entry which is preliminary data.</text>
</comment>
<dbReference type="Gene3D" id="3.40.50.2300">
    <property type="match status" value="1"/>
</dbReference>
<accession>A0A8J3DEC6</accession>
<reference evidence="2" key="2">
    <citation type="submission" date="2020-09" db="EMBL/GenBank/DDBJ databases">
        <authorList>
            <person name="Sun Q."/>
            <person name="Kim S."/>
        </authorList>
    </citation>
    <scope>NUCLEOTIDE SEQUENCE</scope>
    <source>
        <strain evidence="2">KCTC 12870</strain>
    </source>
</reference>
<sequence>MKPRLLFVCSRNQWRSPTAEEIYRPDARLEVRSAGVSGSARHTISQADIDWADLILVMVPTHKRRIIECFHDSELPPIESLDIPDDYQPMDAELIDLIQAATEPLLIRLLS</sequence>
<dbReference type="Proteomes" id="UP000642829">
    <property type="component" value="Unassembled WGS sequence"/>
</dbReference>
<keyword evidence="3" id="KW-1185">Reference proteome</keyword>
<feature type="domain" description="Phosphotyrosine protein phosphatase I" evidence="1">
    <location>
        <begin position="3"/>
        <end position="108"/>
    </location>
</feature>
<evidence type="ECO:0000313" key="2">
    <source>
        <dbReference type="EMBL" id="GHC10210.1"/>
    </source>
</evidence>
<dbReference type="InterPro" id="IPR016919">
    <property type="entry name" value="UCP029416_PTP"/>
</dbReference>
<reference evidence="2" key="1">
    <citation type="journal article" date="2014" name="Int. J. Syst. Evol. Microbiol.">
        <title>Complete genome sequence of Corynebacterium casei LMG S-19264T (=DSM 44701T), isolated from a smear-ripened cheese.</title>
        <authorList>
            <consortium name="US DOE Joint Genome Institute (JGI-PGF)"/>
            <person name="Walter F."/>
            <person name="Albersmeier A."/>
            <person name="Kalinowski J."/>
            <person name="Ruckert C."/>
        </authorList>
    </citation>
    <scope>NUCLEOTIDE SEQUENCE</scope>
    <source>
        <strain evidence="2">KCTC 12870</strain>
    </source>
</reference>
<dbReference type="PIRSF" id="PIRSF029416">
    <property type="entry name" value="UCP029416_PTP"/>
    <property type="match status" value="1"/>
</dbReference>